<feature type="transmembrane region" description="Helical" evidence="6">
    <location>
        <begin position="154"/>
        <end position="181"/>
    </location>
</feature>
<protein>
    <recommendedName>
        <fullName evidence="7">Rhodopsin domain-containing protein</fullName>
    </recommendedName>
</protein>
<feature type="domain" description="Rhodopsin" evidence="7">
    <location>
        <begin position="59"/>
        <end position="297"/>
    </location>
</feature>
<keyword evidence="9" id="KW-1185">Reference proteome</keyword>
<evidence type="ECO:0000313" key="8">
    <source>
        <dbReference type="EMBL" id="KAF2657848.1"/>
    </source>
</evidence>
<dbReference type="EMBL" id="MU004321">
    <property type="protein sequence ID" value="KAF2657848.1"/>
    <property type="molecule type" value="Genomic_DNA"/>
</dbReference>
<feature type="transmembrane region" description="Helical" evidence="6">
    <location>
        <begin position="40"/>
        <end position="63"/>
    </location>
</feature>
<feature type="transmembrane region" description="Helical" evidence="6">
    <location>
        <begin position="75"/>
        <end position="93"/>
    </location>
</feature>
<dbReference type="InterPro" id="IPR052337">
    <property type="entry name" value="SAT4-like"/>
</dbReference>
<evidence type="ECO:0000256" key="4">
    <source>
        <dbReference type="ARBA" id="ARBA00023136"/>
    </source>
</evidence>
<dbReference type="PANTHER" id="PTHR33048:SF47">
    <property type="entry name" value="INTEGRAL MEMBRANE PROTEIN-RELATED"/>
    <property type="match status" value="1"/>
</dbReference>
<dbReference type="InterPro" id="IPR049326">
    <property type="entry name" value="Rhodopsin_dom_fungi"/>
</dbReference>
<evidence type="ECO:0000256" key="5">
    <source>
        <dbReference type="ARBA" id="ARBA00038359"/>
    </source>
</evidence>
<feature type="transmembrane region" description="Helical" evidence="6">
    <location>
        <begin position="123"/>
        <end position="142"/>
    </location>
</feature>
<dbReference type="Proteomes" id="UP000799324">
    <property type="component" value="Unassembled WGS sequence"/>
</dbReference>
<evidence type="ECO:0000313" key="9">
    <source>
        <dbReference type="Proteomes" id="UP000799324"/>
    </source>
</evidence>
<proteinExistence type="inferred from homology"/>
<dbReference type="OrthoDB" id="4682787at2759"/>
<comment type="similarity">
    <text evidence="5">Belongs to the SAT4 family.</text>
</comment>
<name>A0A6A6TFU5_9PLEO</name>
<dbReference type="PANTHER" id="PTHR33048">
    <property type="entry name" value="PTH11-LIKE INTEGRAL MEMBRANE PROTEIN (AFU_ORTHOLOGUE AFUA_5G11245)"/>
    <property type="match status" value="1"/>
</dbReference>
<evidence type="ECO:0000256" key="2">
    <source>
        <dbReference type="ARBA" id="ARBA00022692"/>
    </source>
</evidence>
<accession>A0A6A6TFU5</accession>
<reference evidence="8" key="1">
    <citation type="journal article" date="2020" name="Stud. Mycol.">
        <title>101 Dothideomycetes genomes: a test case for predicting lifestyles and emergence of pathogens.</title>
        <authorList>
            <person name="Haridas S."/>
            <person name="Albert R."/>
            <person name="Binder M."/>
            <person name="Bloem J."/>
            <person name="Labutti K."/>
            <person name="Salamov A."/>
            <person name="Andreopoulos B."/>
            <person name="Baker S."/>
            <person name="Barry K."/>
            <person name="Bills G."/>
            <person name="Bluhm B."/>
            <person name="Cannon C."/>
            <person name="Castanera R."/>
            <person name="Culley D."/>
            <person name="Daum C."/>
            <person name="Ezra D."/>
            <person name="Gonzalez J."/>
            <person name="Henrissat B."/>
            <person name="Kuo A."/>
            <person name="Liang C."/>
            <person name="Lipzen A."/>
            <person name="Lutzoni F."/>
            <person name="Magnuson J."/>
            <person name="Mondo S."/>
            <person name="Nolan M."/>
            <person name="Ohm R."/>
            <person name="Pangilinan J."/>
            <person name="Park H.-J."/>
            <person name="Ramirez L."/>
            <person name="Alfaro M."/>
            <person name="Sun H."/>
            <person name="Tritt A."/>
            <person name="Yoshinaga Y."/>
            <person name="Zwiers L.-H."/>
            <person name="Turgeon B."/>
            <person name="Goodwin S."/>
            <person name="Spatafora J."/>
            <person name="Crous P."/>
            <person name="Grigoriev I."/>
        </authorList>
    </citation>
    <scope>NUCLEOTIDE SEQUENCE</scope>
    <source>
        <strain evidence="8">CBS 122681</strain>
    </source>
</reference>
<evidence type="ECO:0000259" key="7">
    <source>
        <dbReference type="Pfam" id="PF20684"/>
    </source>
</evidence>
<keyword evidence="2 6" id="KW-0812">Transmembrane</keyword>
<dbReference type="Pfam" id="PF20684">
    <property type="entry name" value="Fung_rhodopsin"/>
    <property type="match status" value="1"/>
</dbReference>
<evidence type="ECO:0000256" key="3">
    <source>
        <dbReference type="ARBA" id="ARBA00022989"/>
    </source>
</evidence>
<dbReference type="GO" id="GO:0016020">
    <property type="term" value="C:membrane"/>
    <property type="evidence" value="ECO:0007669"/>
    <property type="project" value="UniProtKB-SubCell"/>
</dbReference>
<comment type="subcellular location">
    <subcellularLocation>
        <location evidence="1">Membrane</location>
        <topology evidence="1">Multi-pass membrane protein</topology>
    </subcellularLocation>
</comment>
<keyword evidence="3 6" id="KW-1133">Transmembrane helix</keyword>
<sequence length="403" mass="44985">MPSFWASLTPEQQHALLEGPALSPPPGVLPNFVNPPNRNAMTYGVLFTCASLSALVVAIRVYAKAFCTRRVDIEDYLAVAALGAFGGFLYGSYQMVHIVGSFNHQWNVRMKDMTGFLYNMNEASGAFAVAITLLKASILLEWMRTFVPRGVRNAFYWTCCITILINTMFNIALTLVEIFACTPRHRYWNRLSVEGKCVDEYAVYATSCVLNTSVDILILALPQKVIWTLQVSTRKRIGISIVFAFGVLACVCGTLRLVFAIRFFQTHDSTYAVTPMGLSAWGEITSGFLVLCMPSVPKAILRTPFFQRLMSSIRSRVGYSSEREKNVARRYYFQSWHRTRRVARRAPLDADLGELSTHDLMITTRFSIASRTNSAAEATEITGQSAEVVVPFEDRALGSAALR</sequence>
<feature type="transmembrane region" description="Helical" evidence="6">
    <location>
        <begin position="241"/>
        <end position="264"/>
    </location>
</feature>
<evidence type="ECO:0000256" key="1">
    <source>
        <dbReference type="ARBA" id="ARBA00004141"/>
    </source>
</evidence>
<dbReference type="AlphaFoldDB" id="A0A6A6TFU5"/>
<gene>
    <name evidence="8" type="ORF">K491DRAFT_625977</name>
</gene>
<keyword evidence="4 6" id="KW-0472">Membrane</keyword>
<evidence type="ECO:0000256" key="6">
    <source>
        <dbReference type="SAM" id="Phobius"/>
    </source>
</evidence>
<organism evidence="8 9">
    <name type="scientific">Lophiostoma macrostomum CBS 122681</name>
    <dbReference type="NCBI Taxonomy" id="1314788"/>
    <lineage>
        <taxon>Eukaryota</taxon>
        <taxon>Fungi</taxon>
        <taxon>Dikarya</taxon>
        <taxon>Ascomycota</taxon>
        <taxon>Pezizomycotina</taxon>
        <taxon>Dothideomycetes</taxon>
        <taxon>Pleosporomycetidae</taxon>
        <taxon>Pleosporales</taxon>
        <taxon>Lophiostomataceae</taxon>
        <taxon>Lophiostoma</taxon>
    </lineage>
</organism>